<comment type="caution">
    <text evidence="2">The sequence shown here is derived from an EMBL/GenBank/DDBJ whole genome shotgun (WGS) entry which is preliminary data.</text>
</comment>
<name>A0ABT8TC41_9BACT</name>
<sequence length="78" mass="8920">MPKLDEAKERLGVVKLLLSFFMTTFIALISFIALNYRTYSDPVVFYGACTVAFILLVFIFLGGRQIKAILREIKDLKK</sequence>
<organism evidence="2 3">
    <name type="scientific">Campylobacter magnus</name>
    <dbReference type="NCBI Taxonomy" id="3026462"/>
    <lineage>
        <taxon>Bacteria</taxon>
        <taxon>Pseudomonadati</taxon>
        <taxon>Campylobacterota</taxon>
        <taxon>Epsilonproteobacteria</taxon>
        <taxon>Campylobacterales</taxon>
        <taxon>Campylobacteraceae</taxon>
        <taxon>Campylobacter</taxon>
    </lineage>
</organism>
<evidence type="ECO:0000313" key="2">
    <source>
        <dbReference type="EMBL" id="MDO2409452.1"/>
    </source>
</evidence>
<protein>
    <submittedName>
        <fullName evidence="2">Uncharacterized protein</fullName>
    </submittedName>
</protein>
<reference evidence="2 3" key="1">
    <citation type="submission" date="2023-06" db="EMBL/GenBank/DDBJ databases">
        <title>Campylobacter magnum sp. nov., isolated from cecal contents of domestic pigs (Sus scrofa domesticus).</title>
        <authorList>
            <person name="Papic B."/>
            <person name="Gruntar I."/>
        </authorList>
    </citation>
    <scope>NUCLEOTIDE SEQUENCE [LARGE SCALE GENOMIC DNA]</scope>
    <source>
        <strain evidence="3">34484-21</strain>
    </source>
</reference>
<accession>A0ABT8TC41</accession>
<feature type="transmembrane region" description="Helical" evidence="1">
    <location>
        <begin position="43"/>
        <end position="61"/>
    </location>
</feature>
<dbReference type="RefSeq" id="WP_273930297.1">
    <property type="nucleotide sequence ID" value="NZ_JAQSLJ010000001.1"/>
</dbReference>
<keyword evidence="1" id="KW-0812">Transmembrane</keyword>
<dbReference type="EMBL" id="JAULJQ010000005">
    <property type="protein sequence ID" value="MDO2409452.1"/>
    <property type="molecule type" value="Genomic_DNA"/>
</dbReference>
<feature type="transmembrane region" description="Helical" evidence="1">
    <location>
        <begin position="12"/>
        <end position="37"/>
    </location>
</feature>
<evidence type="ECO:0000313" key="3">
    <source>
        <dbReference type="Proteomes" id="UP001171111"/>
    </source>
</evidence>
<keyword evidence="1" id="KW-0472">Membrane</keyword>
<proteinExistence type="predicted"/>
<keyword evidence="3" id="KW-1185">Reference proteome</keyword>
<keyword evidence="1" id="KW-1133">Transmembrane helix</keyword>
<gene>
    <name evidence="2" type="ORF">Q2362_04985</name>
</gene>
<dbReference type="Proteomes" id="UP001171111">
    <property type="component" value="Unassembled WGS sequence"/>
</dbReference>
<evidence type="ECO:0000256" key="1">
    <source>
        <dbReference type="SAM" id="Phobius"/>
    </source>
</evidence>